<evidence type="ECO:0000259" key="5">
    <source>
        <dbReference type="PROSITE" id="PS51677"/>
    </source>
</evidence>
<dbReference type="PROSITE" id="PS51257">
    <property type="entry name" value="PROKAR_LIPOPROTEIN"/>
    <property type="match status" value="1"/>
</dbReference>
<name>A0A1S2LB65_9BACI</name>
<gene>
    <name evidence="6" type="ORF">BKP35_14750</name>
</gene>
<evidence type="ECO:0000256" key="3">
    <source>
        <dbReference type="SAM" id="MobiDB-lite"/>
    </source>
</evidence>
<evidence type="ECO:0000313" key="6">
    <source>
        <dbReference type="EMBL" id="OIJ09748.1"/>
    </source>
</evidence>
<feature type="signal peptide" evidence="4">
    <location>
        <begin position="1"/>
        <end position="21"/>
    </location>
</feature>
<feature type="compositionally biased region" description="Acidic residues" evidence="3">
    <location>
        <begin position="62"/>
        <end position="79"/>
    </location>
</feature>
<dbReference type="InterPro" id="IPR002509">
    <property type="entry name" value="NODB_dom"/>
</dbReference>
<proteinExistence type="predicted"/>
<dbReference type="Gene3D" id="3.20.20.370">
    <property type="entry name" value="Glycoside hydrolase/deacetylase"/>
    <property type="match status" value="1"/>
</dbReference>
<dbReference type="GO" id="GO:0005975">
    <property type="term" value="P:carbohydrate metabolic process"/>
    <property type="evidence" value="ECO:0007669"/>
    <property type="project" value="InterPro"/>
</dbReference>
<evidence type="ECO:0000256" key="2">
    <source>
        <dbReference type="ARBA" id="ARBA00022801"/>
    </source>
</evidence>
<dbReference type="PANTHER" id="PTHR10587">
    <property type="entry name" value="GLYCOSYL TRANSFERASE-RELATED"/>
    <property type="match status" value="1"/>
</dbReference>
<evidence type="ECO:0000256" key="4">
    <source>
        <dbReference type="SAM" id="SignalP"/>
    </source>
</evidence>
<dbReference type="GO" id="GO:0046872">
    <property type="term" value="F:metal ion binding"/>
    <property type="evidence" value="ECO:0007669"/>
    <property type="project" value="UniProtKB-KW"/>
</dbReference>
<comment type="caution">
    <text evidence="6">The sequence shown here is derived from an EMBL/GenBank/DDBJ whole genome shotgun (WGS) entry which is preliminary data.</text>
</comment>
<protein>
    <submittedName>
        <fullName evidence="6">Polysaccharide deacetylase</fullName>
    </submittedName>
</protein>
<organism evidence="6 7">
    <name type="scientific">Anaerobacillus arseniciselenatis</name>
    <dbReference type="NCBI Taxonomy" id="85682"/>
    <lineage>
        <taxon>Bacteria</taxon>
        <taxon>Bacillati</taxon>
        <taxon>Bacillota</taxon>
        <taxon>Bacilli</taxon>
        <taxon>Bacillales</taxon>
        <taxon>Bacillaceae</taxon>
        <taxon>Anaerobacillus</taxon>
    </lineage>
</organism>
<dbReference type="EMBL" id="MLQQ01000042">
    <property type="protein sequence ID" value="OIJ09748.1"/>
    <property type="molecule type" value="Genomic_DNA"/>
</dbReference>
<dbReference type="CDD" id="cd10917">
    <property type="entry name" value="CE4_NodB_like_6s_7s"/>
    <property type="match status" value="1"/>
</dbReference>
<keyword evidence="1" id="KW-0479">Metal-binding</keyword>
<feature type="chain" id="PRO_5010207877" evidence="4">
    <location>
        <begin position="22"/>
        <end position="298"/>
    </location>
</feature>
<dbReference type="InterPro" id="IPR050248">
    <property type="entry name" value="Polysacc_deacetylase_ArnD"/>
</dbReference>
<dbReference type="GO" id="GO:0016810">
    <property type="term" value="F:hydrolase activity, acting on carbon-nitrogen (but not peptide) bonds"/>
    <property type="evidence" value="ECO:0007669"/>
    <property type="project" value="InterPro"/>
</dbReference>
<evidence type="ECO:0000313" key="7">
    <source>
        <dbReference type="Proteomes" id="UP000180098"/>
    </source>
</evidence>
<feature type="region of interest" description="Disordered" evidence="3">
    <location>
        <begin position="48"/>
        <end position="82"/>
    </location>
</feature>
<dbReference type="AlphaFoldDB" id="A0A1S2LB65"/>
<evidence type="ECO:0000256" key="1">
    <source>
        <dbReference type="ARBA" id="ARBA00022723"/>
    </source>
</evidence>
<dbReference type="GO" id="GO:0016020">
    <property type="term" value="C:membrane"/>
    <property type="evidence" value="ECO:0007669"/>
    <property type="project" value="TreeGrafter"/>
</dbReference>
<dbReference type="Pfam" id="PF01522">
    <property type="entry name" value="Polysacc_deac_1"/>
    <property type="match status" value="1"/>
</dbReference>
<feature type="domain" description="NodB homology" evidence="5">
    <location>
        <begin position="103"/>
        <end position="292"/>
    </location>
</feature>
<keyword evidence="4" id="KW-0732">Signal</keyword>
<dbReference type="Proteomes" id="UP000180098">
    <property type="component" value="Unassembled WGS sequence"/>
</dbReference>
<sequence>MKKSVILFFVAIFFLLSTACAEGDKNVNGENEYDPKDAVVDEIEEGISVDEESSREEKQAELVEDENEQQEEDKQEEEVVVSPSYALQTNETVKPIDEKGNKNVVLLTIDDAPEHYSVDMAKLLKEKEVNAIFFVNGHFIMDETGREKLQVIYDLGFEIGNHTMTHPNLRDLSEEEQRKEIVELNDLIEDIIGERPRFFRAPFGVNTEVSRQVVLEENMQWMNWTYGYDYFQPYMNAEALTEAMVTGKGPEVDVPYSLLKPGANLLMHDRKWTLEAMPDIITGLREKGYEFVDPKLIE</sequence>
<dbReference type="PROSITE" id="PS51677">
    <property type="entry name" value="NODB"/>
    <property type="match status" value="1"/>
</dbReference>
<dbReference type="SUPFAM" id="SSF88713">
    <property type="entry name" value="Glycoside hydrolase/deacetylase"/>
    <property type="match status" value="1"/>
</dbReference>
<accession>A0A1S2LB65</accession>
<reference evidence="6 7" key="1">
    <citation type="submission" date="2016-10" db="EMBL/GenBank/DDBJ databases">
        <title>Draft genome sequences of four alkaliphilic bacteria belonging to the Anaerobacillus genus.</title>
        <authorList>
            <person name="Bassil N.M."/>
            <person name="Lloyd J.R."/>
        </authorList>
    </citation>
    <scope>NUCLEOTIDE SEQUENCE [LARGE SCALE GENOMIC DNA]</scope>
    <source>
        <strain evidence="6 7">DSM 15340</strain>
    </source>
</reference>
<dbReference type="InterPro" id="IPR011330">
    <property type="entry name" value="Glyco_hydro/deAcase_b/a-brl"/>
</dbReference>
<keyword evidence="2" id="KW-0378">Hydrolase</keyword>
<dbReference type="PANTHER" id="PTHR10587:SF133">
    <property type="entry name" value="CHITIN DEACETYLASE 1-RELATED"/>
    <property type="match status" value="1"/>
</dbReference>
<keyword evidence="7" id="KW-1185">Reference proteome</keyword>